<proteinExistence type="predicted"/>
<sequence>MGGAPTIFGDMALVARYANDDLRIFPVAFNIRGNRRRPLADADGFGPEGLRRWRGGSIEPQPSRRVVSHLPSGDRSVPAHRVLCVLLHVMLVVDQLNASCLQSGELIARRPQLIEGARRASPFSSDYGSPDHYVGRAYRAGGVTDAPGLRRYSAACRVRACDRSLVDFPRPSWAPPALADVAGHVGRETLKDWMNLAMPGQGEPGLEGPGVRAFQETPGAREELFVSGLSARNCIYALGNYLQLMPFYSLPDALAEFTEGFGGPLVGALQPSTGRRSYLPKSLPDWEQLADGWCEGRPRASAHRIEIVAGHCVDAAVLNPCLVSVCCGCCVFAAAAVCSPAEHWAAVAWVLSIGLLQVALRVRLGRAGAALQRRWRVRLGPDWSGGGRCRDVLRGRVEEMVQAWPPGHGAAEALEAAFGRGAGPRSGAAAVAAFWRPAGSISKAIRGDFDRGLSEFQTCASKGSLELSRLAPADAALAACADELSAVLNFAPEMDGSFEFNDAVTSDIGTAMMTTNDGIVCYSDWANPPGERAVCNAFDASTGDVGPDCNLTAYLVKGQRFTVTRFSDELAIVCFTAFGEYEIGGPSYCHKLTLNTADMTLTAGPGLVVKPEATFMYYLTIASFTETFGVVCYQDTSDVFEPKERKARCNVLGFESGSDSLTKSEAFEADSVAVDVVGVSLTKFSSSTGVLCFTEKTDERAYCTLLTVSDTDISVPGPNDVAIFEGVPSILDRAQVSVVSLDETTGLVCYVVGDASAGNSASYEITCTPVGLVNGTVVTVGDDIVVDSDATFDMSVTAMSETAAIVCYLKGDERIGTCKGLVLSHGRELSMGDARDIAGTSGFKAYSDENIRVCDDNPCVEFVSLTRRNDVDAIVCYAGIDDNPNGVPDATAVLHIFLPVVTAVQSIFLALAERAQAAKDPAISNGWCFADQHPGQSLCAQVLMVCAARLRWLSDQLALGRQCRLRVNSHCDKVIVKVVLLPVFDTLMLNSFALQLADSDIVDSMMYEMDVDGYPEDDALRVAFNIPHRGAPVVAANEGTGSHGWDGRALLRDGAGGGDVEALLAELLKPLADAQKNFQNTLERSFGSQVLSSGAGAAPARILREIVWHEEEFVSWRRRLPLAELCQHHAWPLELFVGRFVTLLGGPWIGRVAKISGIREGAVCLEVYPDDERTEADPMIVYECGNPASTPQWDGMMAEKMILDADLVQRQGFLWKLSPAYGWLQRGLKGALAAGMTPIVSYWSADDMTWMDGKGADGQGPCGVDRAADCSEHVVFYDFSVADYGKDPPAATPATPSTPSAGTVASDPFDCEAGYSNWEAGWTKEKKEWCCKNEQLGCPDSDADGTIRMASEEQRMAQQGSSMERLFHEELGGRSTDAHLPEDVLAQGRDGDGRGDGQSGNQRKSHPKGGVRLQPHDGGAARIQRLGRRARVIQVLRPGVGACSCLAARVRQGGC</sequence>
<gene>
    <name evidence="2" type="ORF">PCOR1329_LOCUS606</name>
</gene>
<evidence type="ECO:0000313" key="2">
    <source>
        <dbReference type="EMBL" id="CAK0788882.1"/>
    </source>
</evidence>
<dbReference type="EMBL" id="CAUYUJ010000132">
    <property type="protein sequence ID" value="CAK0788882.1"/>
    <property type="molecule type" value="Genomic_DNA"/>
</dbReference>
<accession>A0ABN9PFG3</accession>
<protein>
    <submittedName>
        <fullName evidence="2">Uncharacterized protein</fullName>
    </submittedName>
</protein>
<name>A0ABN9PFG3_9DINO</name>
<feature type="region of interest" description="Disordered" evidence="1">
    <location>
        <begin position="1385"/>
        <end position="1418"/>
    </location>
</feature>
<comment type="caution">
    <text evidence="2">The sequence shown here is derived from an EMBL/GenBank/DDBJ whole genome shotgun (WGS) entry which is preliminary data.</text>
</comment>
<keyword evidence="3" id="KW-1185">Reference proteome</keyword>
<organism evidence="2 3">
    <name type="scientific">Prorocentrum cordatum</name>
    <dbReference type="NCBI Taxonomy" id="2364126"/>
    <lineage>
        <taxon>Eukaryota</taxon>
        <taxon>Sar</taxon>
        <taxon>Alveolata</taxon>
        <taxon>Dinophyceae</taxon>
        <taxon>Prorocentrales</taxon>
        <taxon>Prorocentraceae</taxon>
        <taxon>Prorocentrum</taxon>
    </lineage>
</organism>
<evidence type="ECO:0000313" key="3">
    <source>
        <dbReference type="Proteomes" id="UP001189429"/>
    </source>
</evidence>
<dbReference type="Proteomes" id="UP001189429">
    <property type="component" value="Unassembled WGS sequence"/>
</dbReference>
<evidence type="ECO:0000256" key="1">
    <source>
        <dbReference type="SAM" id="MobiDB-lite"/>
    </source>
</evidence>
<reference evidence="2" key="1">
    <citation type="submission" date="2023-10" db="EMBL/GenBank/DDBJ databases">
        <authorList>
            <person name="Chen Y."/>
            <person name="Shah S."/>
            <person name="Dougan E. K."/>
            <person name="Thang M."/>
            <person name="Chan C."/>
        </authorList>
    </citation>
    <scope>NUCLEOTIDE SEQUENCE [LARGE SCALE GENOMIC DNA]</scope>
</reference>